<dbReference type="PRINTS" id="PR00111">
    <property type="entry name" value="ABHYDROLASE"/>
</dbReference>
<name>A0A4Y7T786_COPMI</name>
<gene>
    <name evidence="4" type="ORF">FA13DRAFT_1631199</name>
</gene>
<reference evidence="4 5" key="1">
    <citation type="journal article" date="2019" name="Nat. Ecol. Evol.">
        <title>Megaphylogeny resolves global patterns of mushroom evolution.</title>
        <authorList>
            <person name="Varga T."/>
            <person name="Krizsan K."/>
            <person name="Foldi C."/>
            <person name="Dima B."/>
            <person name="Sanchez-Garcia M."/>
            <person name="Sanchez-Ramirez S."/>
            <person name="Szollosi G.J."/>
            <person name="Szarkandi J.G."/>
            <person name="Papp V."/>
            <person name="Albert L."/>
            <person name="Andreopoulos W."/>
            <person name="Angelini C."/>
            <person name="Antonin V."/>
            <person name="Barry K.W."/>
            <person name="Bougher N.L."/>
            <person name="Buchanan P."/>
            <person name="Buyck B."/>
            <person name="Bense V."/>
            <person name="Catcheside P."/>
            <person name="Chovatia M."/>
            <person name="Cooper J."/>
            <person name="Damon W."/>
            <person name="Desjardin D."/>
            <person name="Finy P."/>
            <person name="Geml J."/>
            <person name="Haridas S."/>
            <person name="Hughes K."/>
            <person name="Justo A."/>
            <person name="Karasinski D."/>
            <person name="Kautmanova I."/>
            <person name="Kiss B."/>
            <person name="Kocsube S."/>
            <person name="Kotiranta H."/>
            <person name="LaButti K.M."/>
            <person name="Lechner B.E."/>
            <person name="Liimatainen K."/>
            <person name="Lipzen A."/>
            <person name="Lukacs Z."/>
            <person name="Mihaltcheva S."/>
            <person name="Morgado L.N."/>
            <person name="Niskanen T."/>
            <person name="Noordeloos M.E."/>
            <person name="Ohm R.A."/>
            <person name="Ortiz-Santana B."/>
            <person name="Ovrebo C."/>
            <person name="Racz N."/>
            <person name="Riley R."/>
            <person name="Savchenko A."/>
            <person name="Shiryaev A."/>
            <person name="Soop K."/>
            <person name="Spirin V."/>
            <person name="Szebenyi C."/>
            <person name="Tomsovsky M."/>
            <person name="Tulloss R.E."/>
            <person name="Uehling J."/>
            <person name="Grigoriev I.V."/>
            <person name="Vagvolgyi C."/>
            <person name="Papp T."/>
            <person name="Martin F.M."/>
            <person name="Miettinen O."/>
            <person name="Hibbett D.S."/>
            <person name="Nagy L.G."/>
        </authorList>
    </citation>
    <scope>NUCLEOTIDE SEQUENCE [LARGE SCALE GENOMIC DNA]</scope>
    <source>
        <strain evidence="4 5">FP101781</strain>
    </source>
</reference>
<dbReference type="STRING" id="71717.A0A4Y7T786"/>
<evidence type="ECO:0000313" key="4">
    <source>
        <dbReference type="EMBL" id="TEB30043.1"/>
    </source>
</evidence>
<comment type="caution">
    <text evidence="4">The sequence shown here is derived from an EMBL/GenBank/DDBJ whole genome shotgun (WGS) entry which is preliminary data.</text>
</comment>
<dbReference type="InterPro" id="IPR000639">
    <property type="entry name" value="Epox_hydrolase-like"/>
</dbReference>
<dbReference type="InterPro" id="IPR029058">
    <property type="entry name" value="AB_hydrolase_fold"/>
</dbReference>
<evidence type="ECO:0000256" key="1">
    <source>
        <dbReference type="ARBA" id="ARBA00022801"/>
    </source>
</evidence>
<dbReference type="OrthoDB" id="284184at2759"/>
<dbReference type="InterPro" id="IPR000073">
    <property type="entry name" value="AB_hydrolase_1"/>
</dbReference>
<sequence length="340" mass="39345">MDPQRPESFNHRMELLSTGRTYHFTDQLPDNYDPKRHPTLLCIHGFPDSWYGWRYQIRPWVRRGCRVVAPDMLGYGETSKPIAAEEYTTKKLSADLAALLDILGIRKAVVIGHDWGSFTAGRFALWHPDRLLALVMLSVPYTPPSKEYISLPEVARRAPNLGYQLYFDDPKSSEEILAHLPNFVNLLYQAPKKVPNTDLRFTPEGALRRIIHDTTTSKDLPTILTDREKTFYIQELGKGMNGPLNYYRTTLYRYEEEKAAGLPAQMRPDLPYLFIWGTKDSTVVSHVVNKAQKFIPRYQDIAIEGRGHWLMVEAKDEITEQVINWLDELTCSRPRRDHKL</sequence>
<comment type="similarity">
    <text evidence="2">Belongs to the AB hydrolase superfamily. Epoxide hydrolase family.</text>
</comment>
<keyword evidence="1 4" id="KW-0378">Hydrolase</keyword>
<dbReference type="AlphaFoldDB" id="A0A4Y7T786"/>
<evidence type="ECO:0000313" key="5">
    <source>
        <dbReference type="Proteomes" id="UP000298030"/>
    </source>
</evidence>
<dbReference type="GO" id="GO:0016787">
    <property type="term" value="F:hydrolase activity"/>
    <property type="evidence" value="ECO:0007669"/>
    <property type="project" value="UniProtKB-KW"/>
</dbReference>
<dbReference type="PANTHER" id="PTHR43329">
    <property type="entry name" value="EPOXIDE HYDROLASE"/>
    <property type="match status" value="1"/>
</dbReference>
<evidence type="ECO:0000259" key="3">
    <source>
        <dbReference type="Pfam" id="PF00561"/>
    </source>
</evidence>
<dbReference type="Proteomes" id="UP000298030">
    <property type="component" value="Unassembled WGS sequence"/>
</dbReference>
<dbReference type="EMBL" id="QPFP01000024">
    <property type="protein sequence ID" value="TEB30043.1"/>
    <property type="molecule type" value="Genomic_DNA"/>
</dbReference>
<keyword evidence="5" id="KW-1185">Reference proteome</keyword>
<dbReference type="Gene3D" id="3.40.50.1820">
    <property type="entry name" value="alpha/beta hydrolase"/>
    <property type="match status" value="1"/>
</dbReference>
<dbReference type="PRINTS" id="PR00412">
    <property type="entry name" value="EPOXHYDRLASE"/>
</dbReference>
<protein>
    <submittedName>
        <fullName evidence="4">Alpha/beta-hydrolase</fullName>
    </submittedName>
</protein>
<accession>A0A4Y7T786</accession>
<feature type="domain" description="AB hydrolase-1" evidence="3">
    <location>
        <begin position="38"/>
        <end position="313"/>
    </location>
</feature>
<proteinExistence type="inferred from homology"/>
<dbReference type="SUPFAM" id="SSF53474">
    <property type="entry name" value="alpha/beta-Hydrolases"/>
    <property type="match status" value="1"/>
</dbReference>
<organism evidence="4 5">
    <name type="scientific">Coprinellus micaceus</name>
    <name type="common">Glistening ink-cap mushroom</name>
    <name type="synonym">Coprinus micaceus</name>
    <dbReference type="NCBI Taxonomy" id="71717"/>
    <lineage>
        <taxon>Eukaryota</taxon>
        <taxon>Fungi</taxon>
        <taxon>Dikarya</taxon>
        <taxon>Basidiomycota</taxon>
        <taxon>Agaricomycotina</taxon>
        <taxon>Agaricomycetes</taxon>
        <taxon>Agaricomycetidae</taxon>
        <taxon>Agaricales</taxon>
        <taxon>Agaricineae</taxon>
        <taxon>Psathyrellaceae</taxon>
        <taxon>Coprinellus</taxon>
    </lineage>
</organism>
<evidence type="ECO:0000256" key="2">
    <source>
        <dbReference type="ARBA" id="ARBA00038334"/>
    </source>
</evidence>
<dbReference type="Pfam" id="PF00561">
    <property type="entry name" value="Abhydrolase_1"/>
    <property type="match status" value="1"/>
</dbReference>